<feature type="region of interest" description="Disordered" evidence="1">
    <location>
        <begin position="419"/>
        <end position="442"/>
    </location>
</feature>
<evidence type="ECO:0000256" key="2">
    <source>
        <dbReference type="SAM" id="SignalP"/>
    </source>
</evidence>
<dbReference type="SUPFAM" id="SSF58087">
    <property type="entry name" value="Variant surface glycoprotein (N-terminal domain)"/>
    <property type="match status" value="1"/>
</dbReference>
<proteinExistence type="predicted"/>
<accession>A0A1J0RAP2</accession>
<feature type="compositionally biased region" description="Basic and acidic residues" evidence="1">
    <location>
        <begin position="461"/>
        <end position="486"/>
    </location>
</feature>
<organism evidence="3">
    <name type="scientific">Trypanosoma brucei</name>
    <dbReference type="NCBI Taxonomy" id="5691"/>
    <lineage>
        <taxon>Eukaryota</taxon>
        <taxon>Discoba</taxon>
        <taxon>Euglenozoa</taxon>
        <taxon>Kinetoplastea</taxon>
        <taxon>Metakinetoplastina</taxon>
        <taxon>Trypanosomatida</taxon>
        <taxon>Trypanosomatidae</taxon>
        <taxon>Trypanosoma</taxon>
    </lineage>
</organism>
<name>A0A1J0RAP2_9TRYP</name>
<evidence type="ECO:0000313" key="3">
    <source>
        <dbReference type="EMBL" id="APD74794.1"/>
    </source>
</evidence>
<feature type="compositionally biased region" description="Basic and acidic residues" evidence="1">
    <location>
        <begin position="423"/>
        <end position="442"/>
    </location>
</feature>
<feature type="signal peptide" evidence="2">
    <location>
        <begin position="1"/>
        <end position="24"/>
    </location>
</feature>
<dbReference type="VEuPathDB" id="TriTrypDB:Tb427_000365600"/>
<sequence length="486" mass="52960">MQMHELKRRIAAILVVFLATLATAQPADPGSLVAVTSTCAEIYFYKKLAEHFSTNVQESRQRLSELNMETRMLFMTATAAQESKRKLLYTALNAIAATTAIKQQAALKEKSKIIEDAIEELHKRNGVLGQLLTGRPKTIQATEKAQWTKTNQRWLSGNGTNEGKCVATYSVTATEDNTCDASAAYKDEIDKISDEIAELKHLALTPNSELKPMQLSFDIHMQGSAGSVSTAGAKQAGYCGANSETKGSVVNGVGTKPTAAPAQIKVPAKQALGKTGPDDPTCVVNDKSLKLVISEKTLLNRVSEVKKILIKQQATATTLPRKQITKGTTAAKIAFLLTKGSVPETATDADWTAAITAVYGPDTTDINKEFIEPLKDYKITYNMGSTNANPDIVGVSNTANFGEAIAVVFWKVNISQQQAKPKTTTESKTTEKCKPDTEEGKCKEDLDYDYKDRKCKLKAGMKAEEKKEEKCKDKEKDDCKSPDCKL</sequence>
<dbReference type="VEuPathDB" id="TriTrypDB:Tb10.v4.0065"/>
<feature type="chain" id="PRO_5013017843" evidence="2">
    <location>
        <begin position="25"/>
        <end position="486"/>
    </location>
</feature>
<keyword evidence="2" id="KW-0732">Signal</keyword>
<dbReference type="EMBL" id="KX700838">
    <property type="protein sequence ID" value="APD74794.1"/>
    <property type="molecule type" value="Genomic_DNA"/>
</dbReference>
<reference evidence="3" key="1">
    <citation type="submission" date="2016-08" db="EMBL/GenBank/DDBJ databases">
        <title>VSG repertoire of Trypanosoma brucei EATRO 1125.</title>
        <authorList>
            <person name="Cross G.A."/>
        </authorList>
    </citation>
    <scope>NUCLEOTIDE SEQUENCE</scope>
    <source>
        <strain evidence="3">EATRO 1125</strain>
    </source>
</reference>
<dbReference type="AlphaFoldDB" id="A0A1J0RAP2"/>
<protein>
    <submittedName>
        <fullName evidence="3">Variant surface glycoprotein 1125.4267</fullName>
    </submittedName>
</protein>
<feature type="region of interest" description="Disordered" evidence="1">
    <location>
        <begin position="460"/>
        <end position="486"/>
    </location>
</feature>
<evidence type="ECO:0000256" key="1">
    <source>
        <dbReference type="SAM" id="MobiDB-lite"/>
    </source>
</evidence>